<keyword evidence="5" id="KW-1185">Reference proteome</keyword>
<dbReference type="Gene3D" id="1.25.40.20">
    <property type="entry name" value="Ankyrin repeat-containing domain"/>
    <property type="match status" value="2"/>
</dbReference>
<keyword evidence="1" id="KW-0040">ANK repeat</keyword>
<evidence type="ECO:0000256" key="2">
    <source>
        <dbReference type="PROSITE-ProRule" id="PRU00339"/>
    </source>
</evidence>
<feature type="repeat" description="ANK" evidence="1">
    <location>
        <begin position="146"/>
        <end position="178"/>
    </location>
</feature>
<dbReference type="InterPro" id="IPR051616">
    <property type="entry name" value="Cul2-RING_E3_ligase_SR"/>
</dbReference>
<dbReference type="Pfam" id="PF00023">
    <property type="entry name" value="Ank"/>
    <property type="match status" value="1"/>
</dbReference>
<organism evidence="4 5">
    <name type="scientific">Oldenlandia corymbosa var. corymbosa</name>
    <dbReference type="NCBI Taxonomy" id="529605"/>
    <lineage>
        <taxon>Eukaryota</taxon>
        <taxon>Viridiplantae</taxon>
        <taxon>Streptophyta</taxon>
        <taxon>Embryophyta</taxon>
        <taxon>Tracheophyta</taxon>
        <taxon>Spermatophyta</taxon>
        <taxon>Magnoliopsida</taxon>
        <taxon>eudicotyledons</taxon>
        <taxon>Gunneridae</taxon>
        <taxon>Pentapetalae</taxon>
        <taxon>asterids</taxon>
        <taxon>lamiids</taxon>
        <taxon>Gentianales</taxon>
        <taxon>Rubiaceae</taxon>
        <taxon>Rubioideae</taxon>
        <taxon>Spermacoceae</taxon>
        <taxon>Hedyotis-Oldenlandia complex</taxon>
        <taxon>Oldenlandia</taxon>
    </lineage>
</organism>
<dbReference type="InterPro" id="IPR036770">
    <property type="entry name" value="Ankyrin_rpt-contain_sf"/>
</dbReference>
<dbReference type="PROSITE" id="PS50088">
    <property type="entry name" value="ANK_REPEAT"/>
    <property type="match status" value="4"/>
</dbReference>
<reference evidence="4" key="1">
    <citation type="submission" date="2023-03" db="EMBL/GenBank/DDBJ databases">
        <authorList>
            <person name="Julca I."/>
        </authorList>
    </citation>
    <scope>NUCLEOTIDE SEQUENCE</scope>
</reference>
<sequence>MEPPGFPKAFLDAAFLGNVEVIERLIAEVEKVDGKISYATLKTPEEGCNALHLAAAQGRTQMCRDLIRNLKFHDINASDDSGRTPLIQAVLWKHRRTVDFLIDNGADVTKGTLKGYTPSHCAAEKGSKELIQLLISKGADLNAFAEPGTPLHCAAAHGSFEAVKYLLDLRADPNSLSLVYMSPLLLSMLANSLECMELLLKAGADPDTPAGDTTPLCYAASEPNEKMIHILLKAGADPDRIDCLFSYAFFIENLTLVSVRVQQPLEHAALIGATEVVKVLFPVTSRITCYPDWSIGGVMQYVRSGKASAQRKIKQKLIFDWGKGKSCVALEPRWVKAHFREGAAWKVLKKYDKAAEAFSRALALDPGNKEIEKAYGMFAFCLVTRYILMTGMHLVNVTRPAVRMLNRLENNEFVAEYFVGKEDALV</sequence>
<dbReference type="SMART" id="SM00248">
    <property type="entry name" value="ANK"/>
    <property type="match status" value="6"/>
</dbReference>
<feature type="repeat" description="ANK" evidence="1">
    <location>
        <begin position="114"/>
        <end position="146"/>
    </location>
</feature>
<evidence type="ECO:0000313" key="4">
    <source>
        <dbReference type="EMBL" id="CAI9115245.1"/>
    </source>
</evidence>
<dbReference type="InterPro" id="IPR019734">
    <property type="entry name" value="TPR_rpt"/>
</dbReference>
<keyword evidence="2" id="KW-0802">TPR repeat</keyword>
<keyword evidence="3" id="KW-0472">Membrane</keyword>
<accession>A0AAV1E570</accession>
<protein>
    <submittedName>
        <fullName evidence="4">OLC1v1016098C1</fullName>
    </submittedName>
</protein>
<evidence type="ECO:0000313" key="5">
    <source>
        <dbReference type="Proteomes" id="UP001161247"/>
    </source>
</evidence>
<dbReference type="EMBL" id="OX459125">
    <property type="protein sequence ID" value="CAI9115245.1"/>
    <property type="molecule type" value="Genomic_DNA"/>
</dbReference>
<dbReference type="PANTHER" id="PTHR46224">
    <property type="entry name" value="ANKYRIN REPEAT FAMILY PROTEIN"/>
    <property type="match status" value="1"/>
</dbReference>
<dbReference type="Gene3D" id="1.25.40.10">
    <property type="entry name" value="Tetratricopeptide repeat domain"/>
    <property type="match status" value="1"/>
</dbReference>
<dbReference type="InterPro" id="IPR011990">
    <property type="entry name" value="TPR-like_helical_dom_sf"/>
</dbReference>
<dbReference type="PROSITE" id="PS50297">
    <property type="entry name" value="ANK_REP_REGION"/>
    <property type="match status" value="4"/>
</dbReference>
<dbReference type="PANTHER" id="PTHR46224:SF67">
    <property type="entry name" value="HSP70-HSP90 ORGANIZING PROTEIN 3-LIKE"/>
    <property type="match status" value="1"/>
</dbReference>
<keyword evidence="3" id="KW-1133">Transmembrane helix</keyword>
<dbReference type="SMART" id="SM00028">
    <property type="entry name" value="TPR"/>
    <property type="match status" value="1"/>
</dbReference>
<evidence type="ECO:0000256" key="3">
    <source>
        <dbReference type="SAM" id="Phobius"/>
    </source>
</evidence>
<dbReference type="SUPFAM" id="SSF48403">
    <property type="entry name" value="Ankyrin repeat"/>
    <property type="match status" value="1"/>
</dbReference>
<dbReference type="PROSITE" id="PS50005">
    <property type="entry name" value="TPR"/>
    <property type="match status" value="1"/>
</dbReference>
<feature type="repeat" description="ANK" evidence="1">
    <location>
        <begin position="211"/>
        <end position="243"/>
    </location>
</feature>
<feature type="repeat" description="ANK" evidence="1">
    <location>
        <begin position="81"/>
        <end position="113"/>
    </location>
</feature>
<dbReference type="PROSITE" id="PS50293">
    <property type="entry name" value="TPR_REGION"/>
    <property type="match status" value="1"/>
</dbReference>
<evidence type="ECO:0000256" key="1">
    <source>
        <dbReference type="PROSITE-ProRule" id="PRU00023"/>
    </source>
</evidence>
<dbReference type="Pfam" id="PF12796">
    <property type="entry name" value="Ank_2"/>
    <property type="match status" value="2"/>
</dbReference>
<feature type="repeat" description="TPR" evidence="2">
    <location>
        <begin position="335"/>
        <end position="368"/>
    </location>
</feature>
<proteinExistence type="predicted"/>
<dbReference type="SUPFAM" id="SSF48452">
    <property type="entry name" value="TPR-like"/>
    <property type="match status" value="1"/>
</dbReference>
<dbReference type="Proteomes" id="UP001161247">
    <property type="component" value="Chromosome 8"/>
</dbReference>
<keyword evidence="3" id="KW-0812">Transmembrane</keyword>
<dbReference type="Pfam" id="PF00515">
    <property type="entry name" value="TPR_1"/>
    <property type="match status" value="1"/>
</dbReference>
<name>A0AAV1E570_OLDCO</name>
<gene>
    <name evidence="4" type="ORF">OLC1_LOCUS21810</name>
</gene>
<dbReference type="PRINTS" id="PR01415">
    <property type="entry name" value="ANKYRIN"/>
</dbReference>
<dbReference type="AlphaFoldDB" id="A0AAV1E570"/>
<feature type="transmembrane region" description="Helical" evidence="3">
    <location>
        <begin position="374"/>
        <end position="395"/>
    </location>
</feature>
<dbReference type="InterPro" id="IPR002110">
    <property type="entry name" value="Ankyrin_rpt"/>
</dbReference>